<dbReference type="Proteomes" id="UP000199672">
    <property type="component" value="Unassembled WGS sequence"/>
</dbReference>
<dbReference type="AlphaFoldDB" id="A0A1I1SIF9"/>
<name>A0A1I1SIF9_9FLAO</name>
<sequence length="252" mass="29003">MHSDLAYKSKQPSKKLSAFVDSFWCMHNKSDKTIETIGLPDGRIDLSLFQSSKEPFSIRLLGLGTHQYEKGKIPANSLTFVISFKLLAVEYIFHDSISALLNEGKKLENDFWDFNPTDLRDFELFCEKASHKMESSIVKEIDSRKQKLFNLIYESNGAMTVKDLAEQSGWSSRQINRYFNQYFGISLKGFCSILRFRASLEHIAKGKLFPEENFSDQTHFIKEIKKISGSIPKELFQNKNDRFILLSALSSK</sequence>
<protein>
    <submittedName>
        <fullName evidence="2">M protein trans-acting positive regulator (MGA) HTH domain-containing protein</fullName>
    </submittedName>
</protein>
<dbReference type="EMBL" id="FOMH01000008">
    <property type="protein sequence ID" value="SFD46267.1"/>
    <property type="molecule type" value="Genomic_DNA"/>
</dbReference>
<feature type="domain" description="HTH araC/xylS-type" evidence="1">
    <location>
        <begin position="146"/>
        <end position="238"/>
    </location>
</feature>
<dbReference type="RefSeq" id="WP_091495052.1">
    <property type="nucleotide sequence ID" value="NZ_FOMH01000008.1"/>
</dbReference>
<dbReference type="OrthoDB" id="635259at2"/>
<dbReference type="GO" id="GO:0003700">
    <property type="term" value="F:DNA-binding transcription factor activity"/>
    <property type="evidence" value="ECO:0007669"/>
    <property type="project" value="InterPro"/>
</dbReference>
<dbReference type="GO" id="GO:0043565">
    <property type="term" value="F:sequence-specific DNA binding"/>
    <property type="evidence" value="ECO:0007669"/>
    <property type="project" value="InterPro"/>
</dbReference>
<evidence type="ECO:0000259" key="1">
    <source>
        <dbReference type="PROSITE" id="PS01124"/>
    </source>
</evidence>
<dbReference type="STRING" id="739143.SAMN05216297_10868"/>
<reference evidence="3" key="1">
    <citation type="submission" date="2016-10" db="EMBL/GenBank/DDBJ databases">
        <authorList>
            <person name="Varghese N."/>
            <person name="Submissions S."/>
        </authorList>
    </citation>
    <scope>NUCLEOTIDE SEQUENCE [LARGE SCALE GENOMIC DNA]</scope>
    <source>
        <strain evidence="3">CGMCC 1.10370</strain>
    </source>
</reference>
<proteinExistence type="predicted"/>
<accession>A0A1I1SIF9</accession>
<evidence type="ECO:0000313" key="2">
    <source>
        <dbReference type="EMBL" id="SFD46267.1"/>
    </source>
</evidence>
<dbReference type="SMART" id="SM00342">
    <property type="entry name" value="HTH_ARAC"/>
    <property type="match status" value="1"/>
</dbReference>
<keyword evidence="3" id="KW-1185">Reference proteome</keyword>
<gene>
    <name evidence="2" type="ORF">SAMN05216297_10868</name>
</gene>
<evidence type="ECO:0000313" key="3">
    <source>
        <dbReference type="Proteomes" id="UP000199672"/>
    </source>
</evidence>
<dbReference type="InterPro" id="IPR018060">
    <property type="entry name" value="HTH_AraC"/>
</dbReference>
<dbReference type="Gene3D" id="1.10.10.60">
    <property type="entry name" value="Homeodomain-like"/>
    <property type="match status" value="1"/>
</dbReference>
<organism evidence="2 3">
    <name type="scientific">Flavobacterium phragmitis</name>
    <dbReference type="NCBI Taxonomy" id="739143"/>
    <lineage>
        <taxon>Bacteria</taxon>
        <taxon>Pseudomonadati</taxon>
        <taxon>Bacteroidota</taxon>
        <taxon>Flavobacteriia</taxon>
        <taxon>Flavobacteriales</taxon>
        <taxon>Flavobacteriaceae</taxon>
        <taxon>Flavobacterium</taxon>
    </lineage>
</organism>
<dbReference type="PROSITE" id="PS01124">
    <property type="entry name" value="HTH_ARAC_FAMILY_2"/>
    <property type="match status" value="1"/>
</dbReference>